<gene>
    <name evidence="3" type="ORF">KSP40_PGU022408</name>
</gene>
<name>A0ABR2M3I7_9ASPA</name>
<keyword evidence="2" id="KW-0472">Membrane</keyword>
<evidence type="ECO:0000313" key="3">
    <source>
        <dbReference type="EMBL" id="KAK8958652.1"/>
    </source>
</evidence>
<feature type="transmembrane region" description="Helical" evidence="2">
    <location>
        <begin position="210"/>
        <end position="237"/>
    </location>
</feature>
<reference evidence="3 4" key="1">
    <citation type="journal article" date="2022" name="Nat. Plants">
        <title>Genomes of leafy and leafless Platanthera orchids illuminate the evolution of mycoheterotrophy.</title>
        <authorList>
            <person name="Li M.H."/>
            <person name="Liu K.W."/>
            <person name="Li Z."/>
            <person name="Lu H.C."/>
            <person name="Ye Q.L."/>
            <person name="Zhang D."/>
            <person name="Wang J.Y."/>
            <person name="Li Y.F."/>
            <person name="Zhong Z.M."/>
            <person name="Liu X."/>
            <person name="Yu X."/>
            <person name="Liu D.K."/>
            <person name="Tu X.D."/>
            <person name="Liu B."/>
            <person name="Hao Y."/>
            <person name="Liao X.Y."/>
            <person name="Jiang Y.T."/>
            <person name="Sun W.H."/>
            <person name="Chen J."/>
            <person name="Chen Y.Q."/>
            <person name="Ai Y."/>
            <person name="Zhai J.W."/>
            <person name="Wu S.S."/>
            <person name="Zhou Z."/>
            <person name="Hsiao Y.Y."/>
            <person name="Wu W.L."/>
            <person name="Chen Y.Y."/>
            <person name="Lin Y.F."/>
            <person name="Hsu J.L."/>
            <person name="Li C.Y."/>
            <person name="Wang Z.W."/>
            <person name="Zhao X."/>
            <person name="Zhong W.Y."/>
            <person name="Ma X.K."/>
            <person name="Ma L."/>
            <person name="Huang J."/>
            <person name="Chen G.Z."/>
            <person name="Huang M.Z."/>
            <person name="Huang L."/>
            <person name="Peng D.H."/>
            <person name="Luo Y.B."/>
            <person name="Zou S.Q."/>
            <person name="Chen S.P."/>
            <person name="Lan S."/>
            <person name="Tsai W.C."/>
            <person name="Van de Peer Y."/>
            <person name="Liu Z.J."/>
        </authorList>
    </citation>
    <scope>NUCLEOTIDE SEQUENCE [LARGE SCALE GENOMIC DNA]</scope>
    <source>
        <strain evidence="3">Lor288</strain>
    </source>
</reference>
<dbReference type="Proteomes" id="UP001412067">
    <property type="component" value="Unassembled WGS sequence"/>
</dbReference>
<proteinExistence type="predicted"/>
<evidence type="ECO:0000256" key="1">
    <source>
        <dbReference type="SAM" id="MobiDB-lite"/>
    </source>
</evidence>
<keyword evidence="2" id="KW-0812">Transmembrane</keyword>
<dbReference type="EMBL" id="JBBWWR010000012">
    <property type="protein sequence ID" value="KAK8958652.1"/>
    <property type="molecule type" value="Genomic_DNA"/>
</dbReference>
<feature type="region of interest" description="Disordered" evidence="1">
    <location>
        <begin position="244"/>
        <end position="276"/>
    </location>
</feature>
<feature type="compositionally biased region" description="Basic and acidic residues" evidence="1">
    <location>
        <begin position="249"/>
        <end position="276"/>
    </location>
</feature>
<evidence type="ECO:0000256" key="2">
    <source>
        <dbReference type="SAM" id="Phobius"/>
    </source>
</evidence>
<keyword evidence="4" id="KW-1185">Reference proteome</keyword>
<protein>
    <submittedName>
        <fullName evidence="3">Uncharacterized protein</fullName>
    </submittedName>
</protein>
<accession>A0ABR2M3I7</accession>
<evidence type="ECO:0000313" key="4">
    <source>
        <dbReference type="Proteomes" id="UP001412067"/>
    </source>
</evidence>
<comment type="caution">
    <text evidence="3">The sequence shown here is derived from an EMBL/GenBank/DDBJ whole genome shotgun (WGS) entry which is preliminary data.</text>
</comment>
<organism evidence="3 4">
    <name type="scientific">Platanthera guangdongensis</name>
    <dbReference type="NCBI Taxonomy" id="2320717"/>
    <lineage>
        <taxon>Eukaryota</taxon>
        <taxon>Viridiplantae</taxon>
        <taxon>Streptophyta</taxon>
        <taxon>Embryophyta</taxon>
        <taxon>Tracheophyta</taxon>
        <taxon>Spermatophyta</taxon>
        <taxon>Magnoliopsida</taxon>
        <taxon>Liliopsida</taxon>
        <taxon>Asparagales</taxon>
        <taxon>Orchidaceae</taxon>
        <taxon>Orchidoideae</taxon>
        <taxon>Orchideae</taxon>
        <taxon>Orchidinae</taxon>
        <taxon>Platanthera</taxon>
    </lineage>
</organism>
<sequence length="308" mass="34175">MGHREGRKPCRRWRKNLLVVVSVEEEEGAAEEYHLAGAGGGEAGFRRRTLGFVRSVTRGGFCCELEVRRRRLRMGRRRRMRSGEGGRRTDCDRECGSSRGIGIGIGKDAEGESEGVDARFRDFRIAERRGGCFRKINSSQSCFLKSDFIEKLSQTDPLPALAAGKELLQPPELSQTEPLSFSSNHNGADPWIAAALMPRSSLSSSFLSRLLMAAIIIFNLASVFGVLKSCIVFGCSVQKCARNRRRKDVRGSESPEEGRPASKHVPTEETIRFPKPVREKAILQEQKLGGGEISEKLQNSSRFLKSSS</sequence>
<keyword evidence="2" id="KW-1133">Transmembrane helix</keyword>